<name>A0ABV9DDH7_9BACI</name>
<dbReference type="InterPro" id="IPR001509">
    <property type="entry name" value="Epimerase_deHydtase"/>
</dbReference>
<dbReference type="InterPro" id="IPR013549">
    <property type="entry name" value="DUF1731"/>
</dbReference>
<feature type="domain" description="NAD-dependent epimerase/dehydratase" evidence="2">
    <location>
        <begin position="3"/>
        <end position="212"/>
    </location>
</feature>
<dbReference type="Pfam" id="PF08338">
    <property type="entry name" value="DUF1731"/>
    <property type="match status" value="1"/>
</dbReference>
<dbReference type="PANTHER" id="PTHR11092:SF0">
    <property type="entry name" value="EPIMERASE FAMILY PROTEIN SDR39U1"/>
    <property type="match status" value="1"/>
</dbReference>
<evidence type="ECO:0000313" key="5">
    <source>
        <dbReference type="Proteomes" id="UP001595989"/>
    </source>
</evidence>
<dbReference type="NCBIfam" id="TIGR01777">
    <property type="entry name" value="yfcH"/>
    <property type="match status" value="1"/>
</dbReference>
<feature type="domain" description="DUF1731" evidence="3">
    <location>
        <begin position="248"/>
        <end position="293"/>
    </location>
</feature>
<dbReference type="InterPro" id="IPR036291">
    <property type="entry name" value="NAD(P)-bd_dom_sf"/>
</dbReference>
<evidence type="ECO:0000313" key="4">
    <source>
        <dbReference type="EMBL" id="MFC4556825.1"/>
    </source>
</evidence>
<dbReference type="PANTHER" id="PTHR11092">
    <property type="entry name" value="SUGAR NUCLEOTIDE EPIMERASE RELATED"/>
    <property type="match status" value="1"/>
</dbReference>
<keyword evidence="5" id="KW-1185">Reference proteome</keyword>
<protein>
    <submittedName>
        <fullName evidence="4">TIGR01777 family oxidoreductase</fullName>
    </submittedName>
</protein>
<reference evidence="5" key="1">
    <citation type="journal article" date="2019" name="Int. J. Syst. Evol. Microbiol.">
        <title>The Global Catalogue of Microorganisms (GCM) 10K type strain sequencing project: providing services to taxonomists for standard genome sequencing and annotation.</title>
        <authorList>
            <consortium name="The Broad Institute Genomics Platform"/>
            <consortium name="The Broad Institute Genome Sequencing Center for Infectious Disease"/>
            <person name="Wu L."/>
            <person name="Ma J."/>
        </authorList>
    </citation>
    <scope>NUCLEOTIDE SEQUENCE [LARGE SCALE GENOMIC DNA]</scope>
    <source>
        <strain evidence="5">CGMCC 4.7426</strain>
    </source>
</reference>
<dbReference type="CDD" id="cd05242">
    <property type="entry name" value="SDR_a8"/>
    <property type="match status" value="1"/>
</dbReference>
<comment type="caution">
    <text evidence="4">The sequence shown here is derived from an EMBL/GenBank/DDBJ whole genome shotgun (WGS) entry which is preliminary data.</text>
</comment>
<gene>
    <name evidence="4" type="ORF">ACFO3D_01215</name>
</gene>
<accession>A0ABV9DDH7</accession>
<dbReference type="InterPro" id="IPR010099">
    <property type="entry name" value="SDR39U1"/>
</dbReference>
<organism evidence="4 5">
    <name type="scientific">Virgibacillus kekensis</name>
    <dbReference type="NCBI Taxonomy" id="202261"/>
    <lineage>
        <taxon>Bacteria</taxon>
        <taxon>Bacillati</taxon>
        <taxon>Bacillota</taxon>
        <taxon>Bacilli</taxon>
        <taxon>Bacillales</taxon>
        <taxon>Bacillaceae</taxon>
        <taxon>Virgibacillus</taxon>
    </lineage>
</organism>
<dbReference type="Gene3D" id="3.40.50.720">
    <property type="entry name" value="NAD(P)-binding Rossmann-like Domain"/>
    <property type="match status" value="1"/>
</dbReference>
<comment type="similarity">
    <text evidence="1">Belongs to the NAD(P)-dependent epimerase/dehydratase family. SDR39U1 subfamily.</text>
</comment>
<evidence type="ECO:0000259" key="2">
    <source>
        <dbReference type="Pfam" id="PF01370"/>
    </source>
</evidence>
<dbReference type="Proteomes" id="UP001595989">
    <property type="component" value="Unassembled WGS sequence"/>
</dbReference>
<evidence type="ECO:0000256" key="1">
    <source>
        <dbReference type="ARBA" id="ARBA00009353"/>
    </source>
</evidence>
<proteinExistence type="inferred from homology"/>
<sequence length="299" mass="33627">MNILITGGTGFVGSHLTKELTAKDHHVYILTRSPDKHNDTERVSHIGYDDQEISNLPPIQGVVNLAGDSLFGYWTRKKKETLLSSRINTTQKLIDMIQKMDRKPDVFISGSAVGFYGTSEDLIYTERTTEPGKDFLAKVAVDWEKAASQAEQMGIRTIYTRFGVILGNEGALPYMKLPVKLFAGGKIGNGQQWLSWVHIYDVVQLIQFCLFNDHISGPVNVTAPHPKRNKDFTKILADALNRPYWLPTPAPLIRTIIGEMSMLITKGQFVLPKKVLDSNYQFTYPNLRAALEETERTKA</sequence>
<dbReference type="RefSeq" id="WP_390292757.1">
    <property type="nucleotide sequence ID" value="NZ_JBHSFU010000002.1"/>
</dbReference>
<evidence type="ECO:0000259" key="3">
    <source>
        <dbReference type="Pfam" id="PF08338"/>
    </source>
</evidence>
<dbReference type="EMBL" id="JBHSFU010000002">
    <property type="protein sequence ID" value="MFC4556825.1"/>
    <property type="molecule type" value="Genomic_DNA"/>
</dbReference>
<dbReference type="SUPFAM" id="SSF51735">
    <property type="entry name" value="NAD(P)-binding Rossmann-fold domains"/>
    <property type="match status" value="1"/>
</dbReference>
<dbReference type="Pfam" id="PF01370">
    <property type="entry name" value="Epimerase"/>
    <property type="match status" value="1"/>
</dbReference>